<feature type="compositionally biased region" description="Basic and acidic residues" evidence="6">
    <location>
        <begin position="653"/>
        <end position="675"/>
    </location>
</feature>
<accession>A0A9P4K6D5</accession>
<protein>
    <recommendedName>
        <fullName evidence="1">Anaphase-promoting complex subunit 4</fullName>
    </recommendedName>
</protein>
<evidence type="ECO:0000256" key="2">
    <source>
        <dbReference type="ARBA" id="ARBA00022618"/>
    </source>
</evidence>
<feature type="region of interest" description="Disordered" evidence="6">
    <location>
        <begin position="653"/>
        <end position="677"/>
    </location>
</feature>
<feature type="region of interest" description="Disordered" evidence="6">
    <location>
        <begin position="874"/>
        <end position="897"/>
    </location>
</feature>
<dbReference type="InterPro" id="IPR024977">
    <property type="entry name" value="Apc4-like_WD40_dom"/>
</dbReference>
<keyword evidence="2" id="KW-0132">Cell division</keyword>
<keyword evidence="5" id="KW-0131">Cell cycle</keyword>
<keyword evidence="4" id="KW-0833">Ubl conjugation pathway</keyword>
<name>A0A9P4K6D5_9PLEO</name>
<evidence type="ECO:0000313" key="9">
    <source>
        <dbReference type="EMBL" id="KAF2261798.1"/>
    </source>
</evidence>
<dbReference type="Proteomes" id="UP000800093">
    <property type="component" value="Unassembled WGS sequence"/>
</dbReference>
<evidence type="ECO:0000259" key="8">
    <source>
        <dbReference type="Pfam" id="PF12896"/>
    </source>
</evidence>
<dbReference type="InterPro" id="IPR024790">
    <property type="entry name" value="APC4_long_dom"/>
</dbReference>
<dbReference type="Pfam" id="PF12894">
    <property type="entry name" value="ANAPC4_WD40"/>
    <property type="match status" value="1"/>
</dbReference>
<sequence>MEPPTGPKLLQQAEKILLRPIHPHLISYCPTMDLIALVTDEESLDVYRINGQRAFCLKRKSSTTTVDSICWEFNGQAIAVAWSDGFTDIISSETGKVIHKDLAPPAIGPGKRRIQCVGWGLNFIDVDAVKRRIGIPKQKTDSSGISINFTASTTDGWDTFQDDTTLEDFLQRQPDLQTLDIAPDLPEQLAMMDIETLLPKLPPIPSPPMTPFMRLQQQAESSAFGTQAQVDAILHSQHMKDQNSVDMFIRCTDVGTVHPSIYDSLETVNVHLPENWGIEKCRPILHTSHPYSCSHSLLMEVKSGETTKLAFVPLTLGFIPSAGIYLHLIASKTAQLQNLLLYIQQCLQRIQSYWRHSQELPSKLMMNFSETLENKDQGNLVQNLYQLACTGYCPPVLKEWLVDELQEAGHKRWDTAVMSSLTTILALIHENLLPAIDRCTIILSRLRGLAEYHDQNWIFNAPATTFTSLLTHLQNLRLLAHTTLLYGGDEKRQFEFFSKWLRYEIDLEATELESSSREEMENKDPGVDIGMVLEYIRYPLTQSDLAPYLRPKAQLSSEQQKSPAASYDETRKAIDLLKEGAHYKEEALCLEHVLIQFSTNCTKLFQQISQWQESHITMSHGLVLESDHSTDTESHTLDMRMVFEVSCLFPRRERPHNAHQENKNYDPKTGKKPTNENDLASQFTQLTLSEPHSTTTISTFIAYAPRAQTSELRVHKLTHTPTIDELPRTLHAYAATVLRFDGYSIQHLRFVDDKILLLLLRSASNQHHHIVCLPYNTPMSPSPAYPLPYTPLTLPLTHSFLPTGTATPLPARQIVNFTNDRVAAYTRHVFEKEFTPLRLVVNGMAGRRVVLVLGDDRKHYRVLDLDYRGVEEGDVRAREKEGSSGDGDGDGDVEMGG</sequence>
<dbReference type="PANTHER" id="PTHR13260:SF0">
    <property type="entry name" value="ANAPHASE-PROMOTING COMPLEX SUBUNIT 4"/>
    <property type="match status" value="1"/>
</dbReference>
<evidence type="ECO:0000313" key="10">
    <source>
        <dbReference type="Proteomes" id="UP000800093"/>
    </source>
</evidence>
<feature type="compositionally biased region" description="Basic and acidic residues" evidence="6">
    <location>
        <begin position="874"/>
        <end position="883"/>
    </location>
</feature>
<dbReference type="GO" id="GO:0005680">
    <property type="term" value="C:anaphase-promoting complex"/>
    <property type="evidence" value="ECO:0007669"/>
    <property type="project" value="InterPro"/>
</dbReference>
<proteinExistence type="predicted"/>
<evidence type="ECO:0000259" key="7">
    <source>
        <dbReference type="Pfam" id="PF12894"/>
    </source>
</evidence>
<dbReference type="InterPro" id="IPR024789">
    <property type="entry name" value="APC4"/>
</dbReference>
<evidence type="ECO:0000256" key="5">
    <source>
        <dbReference type="ARBA" id="ARBA00023306"/>
    </source>
</evidence>
<dbReference type="OrthoDB" id="2110451at2759"/>
<comment type="caution">
    <text evidence="9">The sequence shown here is derived from an EMBL/GenBank/DDBJ whole genome shotgun (WGS) entry which is preliminary data.</text>
</comment>
<dbReference type="GO" id="GO:0070979">
    <property type="term" value="P:protein K11-linked ubiquitination"/>
    <property type="evidence" value="ECO:0007669"/>
    <property type="project" value="TreeGrafter"/>
</dbReference>
<gene>
    <name evidence="9" type="ORF">CC78DRAFT_341092</name>
</gene>
<evidence type="ECO:0000256" key="3">
    <source>
        <dbReference type="ARBA" id="ARBA00022776"/>
    </source>
</evidence>
<dbReference type="GO" id="GO:0051301">
    <property type="term" value="P:cell division"/>
    <property type="evidence" value="ECO:0007669"/>
    <property type="project" value="UniProtKB-KW"/>
</dbReference>
<feature type="compositionally biased region" description="Acidic residues" evidence="6">
    <location>
        <begin position="887"/>
        <end position="897"/>
    </location>
</feature>
<evidence type="ECO:0000256" key="6">
    <source>
        <dbReference type="SAM" id="MobiDB-lite"/>
    </source>
</evidence>
<dbReference type="PANTHER" id="PTHR13260">
    <property type="entry name" value="ANAPHASE PROMOTING COMPLEX SUBUNIT 4 APC4"/>
    <property type="match status" value="1"/>
</dbReference>
<organism evidence="9 10">
    <name type="scientific">Lojkania enalia</name>
    <dbReference type="NCBI Taxonomy" id="147567"/>
    <lineage>
        <taxon>Eukaryota</taxon>
        <taxon>Fungi</taxon>
        <taxon>Dikarya</taxon>
        <taxon>Ascomycota</taxon>
        <taxon>Pezizomycotina</taxon>
        <taxon>Dothideomycetes</taxon>
        <taxon>Pleosporomycetidae</taxon>
        <taxon>Pleosporales</taxon>
        <taxon>Pleosporales incertae sedis</taxon>
        <taxon>Lojkania</taxon>
    </lineage>
</organism>
<keyword evidence="3" id="KW-0498">Mitosis</keyword>
<evidence type="ECO:0000256" key="1">
    <source>
        <dbReference type="ARBA" id="ARBA00016067"/>
    </source>
</evidence>
<dbReference type="EMBL" id="ML986650">
    <property type="protein sequence ID" value="KAF2261798.1"/>
    <property type="molecule type" value="Genomic_DNA"/>
</dbReference>
<reference evidence="10" key="1">
    <citation type="journal article" date="2020" name="Stud. Mycol.">
        <title>101 Dothideomycetes genomes: A test case for predicting lifestyles and emergence of pathogens.</title>
        <authorList>
            <person name="Haridas S."/>
            <person name="Albert R."/>
            <person name="Binder M."/>
            <person name="Bloem J."/>
            <person name="LaButti K."/>
            <person name="Salamov A."/>
            <person name="Andreopoulos B."/>
            <person name="Baker S."/>
            <person name="Barry K."/>
            <person name="Bills G."/>
            <person name="Bluhm B."/>
            <person name="Cannon C."/>
            <person name="Castanera R."/>
            <person name="Culley D."/>
            <person name="Daum C."/>
            <person name="Ezra D."/>
            <person name="Gonzalez J."/>
            <person name="Henrissat B."/>
            <person name="Kuo A."/>
            <person name="Liang C."/>
            <person name="Lipzen A."/>
            <person name="Lutzoni F."/>
            <person name="Magnuson J."/>
            <person name="Mondo S."/>
            <person name="Nolan M."/>
            <person name="Ohm R."/>
            <person name="Pangilinan J."/>
            <person name="Park H.-J."/>
            <person name="Ramirez L."/>
            <person name="Alfaro M."/>
            <person name="Sun H."/>
            <person name="Tritt A."/>
            <person name="Yoshinaga Y."/>
            <person name="Zwiers L.-H."/>
            <person name="Turgeon B."/>
            <person name="Goodwin S."/>
            <person name="Spatafora J."/>
            <person name="Crous P."/>
            <person name="Grigoriev I."/>
        </authorList>
    </citation>
    <scope>NUCLEOTIDE SEQUENCE [LARGE SCALE GENOMIC DNA]</scope>
    <source>
        <strain evidence="10">CBS 304.66</strain>
    </source>
</reference>
<dbReference type="GO" id="GO:0031145">
    <property type="term" value="P:anaphase-promoting complex-dependent catabolic process"/>
    <property type="evidence" value="ECO:0007669"/>
    <property type="project" value="InterPro"/>
</dbReference>
<dbReference type="AlphaFoldDB" id="A0A9P4K6D5"/>
<dbReference type="Pfam" id="PF12896">
    <property type="entry name" value="ANAPC4"/>
    <property type="match status" value="1"/>
</dbReference>
<evidence type="ECO:0000256" key="4">
    <source>
        <dbReference type="ARBA" id="ARBA00022786"/>
    </source>
</evidence>
<feature type="domain" description="Anaphase-promoting complex subunit 4 long" evidence="8">
    <location>
        <begin position="311"/>
        <end position="509"/>
    </location>
</feature>
<dbReference type="GO" id="GO:0034399">
    <property type="term" value="C:nuclear periphery"/>
    <property type="evidence" value="ECO:0007669"/>
    <property type="project" value="TreeGrafter"/>
</dbReference>
<keyword evidence="10" id="KW-1185">Reference proteome</keyword>
<feature type="domain" description="Anaphase-promoting complex subunit 4-like WD40" evidence="7">
    <location>
        <begin position="27"/>
        <end position="120"/>
    </location>
</feature>